<dbReference type="STRING" id="1798401.A2363_04295"/>
<feature type="transmembrane region" description="Helical" evidence="5">
    <location>
        <begin position="171"/>
        <end position="190"/>
    </location>
</feature>
<dbReference type="Pfam" id="PF01061">
    <property type="entry name" value="ABC2_membrane"/>
    <property type="match status" value="1"/>
</dbReference>
<evidence type="ECO:0000256" key="1">
    <source>
        <dbReference type="ARBA" id="ARBA00004141"/>
    </source>
</evidence>
<dbReference type="InterPro" id="IPR051784">
    <property type="entry name" value="Nod_factor_ABC_transporter"/>
</dbReference>
<dbReference type="PANTHER" id="PTHR43229">
    <property type="entry name" value="NODULATION PROTEIN J"/>
    <property type="match status" value="1"/>
</dbReference>
<evidence type="ECO:0000256" key="3">
    <source>
        <dbReference type="ARBA" id="ARBA00022989"/>
    </source>
</evidence>
<proteinExistence type="inferred from homology"/>
<protein>
    <recommendedName>
        <fullName evidence="5">Transport permease protein</fullName>
    </recommendedName>
</protein>
<keyword evidence="4 5" id="KW-0472">Membrane</keyword>
<dbReference type="InterPro" id="IPR047817">
    <property type="entry name" value="ABC2_TM_bact-type"/>
</dbReference>
<keyword evidence="2 5" id="KW-0812">Transmembrane</keyword>
<dbReference type="PROSITE" id="PS51012">
    <property type="entry name" value="ABC_TM2"/>
    <property type="match status" value="1"/>
</dbReference>
<dbReference type="GO" id="GO:0005886">
    <property type="term" value="C:plasma membrane"/>
    <property type="evidence" value="ECO:0007669"/>
    <property type="project" value="UniProtKB-SubCell"/>
</dbReference>
<reference evidence="7 8" key="1">
    <citation type="journal article" date="2016" name="Nat. Commun.">
        <title>Thousands of microbial genomes shed light on interconnected biogeochemical processes in an aquifer system.</title>
        <authorList>
            <person name="Anantharaman K."/>
            <person name="Brown C.T."/>
            <person name="Hug L.A."/>
            <person name="Sharon I."/>
            <person name="Castelle C.J."/>
            <person name="Probst A.J."/>
            <person name="Thomas B.C."/>
            <person name="Singh A."/>
            <person name="Wilkins M.J."/>
            <person name="Karaoz U."/>
            <person name="Brodie E.L."/>
            <person name="Williams K.H."/>
            <person name="Hubbard S.S."/>
            <person name="Banfield J.F."/>
        </authorList>
    </citation>
    <scope>NUCLEOTIDE SEQUENCE [LARGE SCALE GENOMIC DNA]</scope>
</reference>
<feature type="domain" description="ABC transmembrane type-2" evidence="6">
    <location>
        <begin position="22"/>
        <end position="248"/>
    </location>
</feature>
<evidence type="ECO:0000256" key="4">
    <source>
        <dbReference type="ARBA" id="ARBA00023136"/>
    </source>
</evidence>
<evidence type="ECO:0000313" key="8">
    <source>
        <dbReference type="Proteomes" id="UP000176186"/>
    </source>
</evidence>
<evidence type="ECO:0000256" key="2">
    <source>
        <dbReference type="ARBA" id="ARBA00022692"/>
    </source>
</evidence>
<dbReference type="EMBL" id="MFKE01000027">
    <property type="protein sequence ID" value="OGG34573.1"/>
    <property type="molecule type" value="Genomic_DNA"/>
</dbReference>
<feature type="transmembrane region" description="Helical" evidence="5">
    <location>
        <begin position="227"/>
        <end position="246"/>
    </location>
</feature>
<comment type="similarity">
    <text evidence="5">Belongs to the ABC-2 integral membrane protein family.</text>
</comment>
<feature type="transmembrane region" description="Helical" evidence="5">
    <location>
        <begin position="102"/>
        <end position="131"/>
    </location>
</feature>
<dbReference type="InterPro" id="IPR013525">
    <property type="entry name" value="ABC2_TM"/>
</dbReference>
<evidence type="ECO:0000256" key="5">
    <source>
        <dbReference type="RuleBase" id="RU361157"/>
    </source>
</evidence>
<comment type="subcellular location">
    <subcellularLocation>
        <location evidence="5">Cell membrane</location>
        <topology evidence="5">Multi-pass membrane protein</topology>
    </subcellularLocation>
    <subcellularLocation>
        <location evidence="1">Membrane</location>
        <topology evidence="1">Multi-pass membrane protein</topology>
    </subcellularLocation>
</comment>
<name>A0A1F6BCP9_9BACT</name>
<comment type="caution">
    <text evidence="7">The sequence shown here is derived from an EMBL/GenBank/DDBJ whole genome shotgun (WGS) entry which is preliminary data.</text>
</comment>
<evidence type="ECO:0000259" key="6">
    <source>
        <dbReference type="PROSITE" id="PS51012"/>
    </source>
</evidence>
<feature type="transmembrane region" description="Helical" evidence="5">
    <location>
        <begin position="137"/>
        <end position="159"/>
    </location>
</feature>
<dbReference type="Proteomes" id="UP000176186">
    <property type="component" value="Unassembled WGS sequence"/>
</dbReference>
<keyword evidence="3 5" id="KW-1133">Transmembrane helix</keyword>
<accession>A0A1F6BCP9</accession>
<feature type="transmembrane region" description="Helical" evidence="5">
    <location>
        <begin position="21"/>
        <end position="45"/>
    </location>
</feature>
<gene>
    <name evidence="7" type="ORF">A2363_04295</name>
</gene>
<keyword evidence="5" id="KW-0813">Transport</keyword>
<dbReference type="PANTHER" id="PTHR43229:SF2">
    <property type="entry name" value="NODULATION PROTEIN J"/>
    <property type="match status" value="1"/>
</dbReference>
<keyword evidence="5" id="KW-1003">Cell membrane</keyword>
<sequence length="262" mass="29643">MSWTRIGAIIQKSWYNSQRDVFRLFDIFFWPAFSLFVWGLFAGYLSQTAVGGVNILFLLLGAVILWTFFDRASKDISLAMIDELWNRNFVSLFSTPLTVGEYLVGVTVVAAIKLIISMVFMLFLASMLYGFQITSLGLYWIPAAVGLTIFGWSLSLLVQACIIRFGHTVEVFIWAIAVMIQPLSCVFYPLTALPAWAQTLALGLPSTYLFENMRTTMAGGAVRLDQLVISFSLNILYFLLSLLFFYRSFDRAKVKGNLIKNY</sequence>
<organism evidence="7 8">
    <name type="scientific">Candidatus Gottesmanbacteria bacterium RIFOXYB1_FULL_47_11</name>
    <dbReference type="NCBI Taxonomy" id="1798401"/>
    <lineage>
        <taxon>Bacteria</taxon>
        <taxon>Candidatus Gottesmaniibacteriota</taxon>
    </lineage>
</organism>
<feature type="transmembrane region" description="Helical" evidence="5">
    <location>
        <begin position="51"/>
        <end position="69"/>
    </location>
</feature>
<evidence type="ECO:0000313" key="7">
    <source>
        <dbReference type="EMBL" id="OGG34573.1"/>
    </source>
</evidence>
<dbReference type="AlphaFoldDB" id="A0A1F6BCP9"/>
<dbReference type="GO" id="GO:0140359">
    <property type="term" value="F:ABC-type transporter activity"/>
    <property type="evidence" value="ECO:0007669"/>
    <property type="project" value="InterPro"/>
</dbReference>